<feature type="region of interest" description="Disordered" evidence="2">
    <location>
        <begin position="376"/>
        <end position="397"/>
    </location>
</feature>
<feature type="compositionally biased region" description="Low complexity" evidence="2">
    <location>
        <begin position="120"/>
        <end position="133"/>
    </location>
</feature>
<feature type="region of interest" description="Disordered" evidence="2">
    <location>
        <begin position="217"/>
        <end position="249"/>
    </location>
</feature>
<evidence type="ECO:0000313" key="3">
    <source>
        <dbReference type="EMBL" id="KAA3676519.1"/>
    </source>
</evidence>
<keyword evidence="4" id="KW-1185">Reference proteome</keyword>
<feature type="region of interest" description="Disordered" evidence="2">
    <location>
        <begin position="309"/>
        <end position="333"/>
    </location>
</feature>
<feature type="region of interest" description="Disordered" evidence="2">
    <location>
        <begin position="120"/>
        <end position="197"/>
    </location>
</feature>
<gene>
    <name evidence="3" type="ORF">DEA37_0002631</name>
</gene>
<reference evidence="3 4" key="1">
    <citation type="journal article" date="2019" name="Gigascience">
        <title>Whole-genome sequence of the oriental lung fluke Paragonimus westermani.</title>
        <authorList>
            <person name="Oey H."/>
            <person name="Zakrzewski M."/>
            <person name="Narain K."/>
            <person name="Devi K.R."/>
            <person name="Agatsuma T."/>
            <person name="Nawaratna S."/>
            <person name="Gobert G.N."/>
            <person name="Jones M.K."/>
            <person name="Ragan M.A."/>
            <person name="McManus D.P."/>
            <person name="Krause L."/>
        </authorList>
    </citation>
    <scope>NUCLEOTIDE SEQUENCE [LARGE SCALE GENOMIC DNA]</scope>
    <source>
        <strain evidence="3 4">IND2009</strain>
    </source>
</reference>
<protein>
    <recommendedName>
        <fullName evidence="5">Serine/threonine-protein phosphatase 4 regulatory subunit 2</fullName>
    </recommendedName>
</protein>
<sequence length="624" mass="68174">MTLLPMENRESILCALKCFGKEKPNNIPPILEDYIKQIARNGQTIIPFTIQRICELFENPFRHYNRPDKFLRGLEKTLSTMVRFRRLKYVSLGIKLVLDKLHREDPRFPSQAGMDEYDVVGDPVLSLPSSPSVDDLHRQQTSKSSDDEVTDEDEDEEDENQTENSSHGSSTSPQESTSLGQPPMLSGTSAPGVWPFETNHMGDSALSKQQFRNLVLTSTQRVDPSSALISPPSSNTSSERPDGSTKESISVNFSKKTLPDVTCSSFSPEAESVCDELNRKQSSFHGKKRSDTGPLFTAHEMEASAVISKSPSTHLNATECNNSSSPSKSPAGTSIEETAKILNIGETVPSIVQVLRPIGQLEAFVQNMGGDMSCPTSLPGLLDDGPNSSECRSDAPCASPHHGDHLKICSTSPPVCSKAKRRASPVHDLDSPNQHLSDSTGYNSNEISQPHQSPAKRRRLTETTPSTPESDSQLPSHSVRTTYASTPHMGYAARCRLDRPLCNFVDVVPKISFLPTSRPLFPNSSLHFSPFTKQHTLVGTPPTALNDSPPIIVCNPLSQNRDLESCERTSCVVPLIDEHILQNTQAVHTSDVETDGATTVNSPAVLSSGTLLPHINMATEDEEV</sequence>
<feature type="compositionally biased region" description="Polar residues" evidence="2">
    <location>
        <begin position="162"/>
        <end position="180"/>
    </location>
</feature>
<feature type="compositionally biased region" description="Low complexity" evidence="2">
    <location>
        <begin position="321"/>
        <end position="330"/>
    </location>
</feature>
<feature type="compositionally biased region" description="Polar residues" evidence="2">
    <location>
        <begin position="309"/>
        <end position="320"/>
    </location>
</feature>
<dbReference type="AlphaFoldDB" id="A0A5J4NM89"/>
<feature type="compositionally biased region" description="Polar residues" evidence="2">
    <location>
        <begin position="431"/>
        <end position="452"/>
    </location>
</feature>
<feature type="region of interest" description="Disordered" evidence="2">
    <location>
        <begin position="420"/>
        <end position="478"/>
    </location>
</feature>
<organism evidence="3 4">
    <name type="scientific">Paragonimus westermani</name>
    <dbReference type="NCBI Taxonomy" id="34504"/>
    <lineage>
        <taxon>Eukaryota</taxon>
        <taxon>Metazoa</taxon>
        <taxon>Spiralia</taxon>
        <taxon>Lophotrochozoa</taxon>
        <taxon>Platyhelminthes</taxon>
        <taxon>Trematoda</taxon>
        <taxon>Digenea</taxon>
        <taxon>Plagiorchiida</taxon>
        <taxon>Troglotremata</taxon>
        <taxon>Troglotrematidae</taxon>
        <taxon>Paragonimus</taxon>
    </lineage>
</organism>
<dbReference type="EMBL" id="QNGE01001941">
    <property type="protein sequence ID" value="KAA3676519.1"/>
    <property type="molecule type" value="Genomic_DNA"/>
</dbReference>
<dbReference type="Proteomes" id="UP000324629">
    <property type="component" value="Unassembled WGS sequence"/>
</dbReference>
<proteinExistence type="inferred from homology"/>
<accession>A0A5J4NM89</accession>
<dbReference type="InterPro" id="IPR015267">
    <property type="entry name" value="PPP4R2"/>
</dbReference>
<feature type="compositionally biased region" description="Acidic residues" evidence="2">
    <location>
        <begin position="147"/>
        <end position="161"/>
    </location>
</feature>
<dbReference type="Pfam" id="PF09184">
    <property type="entry name" value="PPP4R2"/>
    <property type="match status" value="1"/>
</dbReference>
<comment type="similarity">
    <text evidence="1">Belongs to the PPP4R2 family.</text>
</comment>
<evidence type="ECO:0000256" key="2">
    <source>
        <dbReference type="SAM" id="MobiDB-lite"/>
    </source>
</evidence>
<evidence type="ECO:0000313" key="4">
    <source>
        <dbReference type="Proteomes" id="UP000324629"/>
    </source>
</evidence>
<evidence type="ECO:0000256" key="1">
    <source>
        <dbReference type="ARBA" id="ARBA00009207"/>
    </source>
</evidence>
<feature type="compositionally biased region" description="Polar residues" evidence="2">
    <location>
        <begin position="217"/>
        <end position="238"/>
    </location>
</feature>
<comment type="caution">
    <text evidence="3">The sequence shown here is derived from an EMBL/GenBank/DDBJ whole genome shotgun (WGS) entry which is preliminary data.</text>
</comment>
<dbReference type="GO" id="GO:0030289">
    <property type="term" value="C:protein phosphatase 4 complex"/>
    <property type="evidence" value="ECO:0007669"/>
    <property type="project" value="InterPro"/>
</dbReference>
<dbReference type="GO" id="GO:0019888">
    <property type="term" value="F:protein phosphatase regulator activity"/>
    <property type="evidence" value="ECO:0007669"/>
    <property type="project" value="InterPro"/>
</dbReference>
<evidence type="ECO:0008006" key="5">
    <source>
        <dbReference type="Google" id="ProtNLM"/>
    </source>
</evidence>
<name>A0A5J4NM89_9TREM</name>